<keyword evidence="3" id="KW-1185">Reference proteome</keyword>
<evidence type="ECO:0000256" key="1">
    <source>
        <dbReference type="SAM" id="MobiDB-lite"/>
    </source>
</evidence>
<gene>
    <name evidence="2" type="ORF">V1477_016171</name>
</gene>
<proteinExistence type="predicted"/>
<sequence length="223" mass="25849">MRMRITETVSPGTDLGQRDSPIRWAKGRQTTASTWKYRYIHMYVFATKKNHKMAESRRRIRHRKCRLTNRGTRIRIRNFLISRFKFIPSATRVHDRRGTIDVTVRREFKDRKRIVVGWYQSSVLMVDLGRVVFQTRTESRSSIASETANSLKSFTSSNSSGKDDDEKDSNTGMSKLRCFNRSTFSRNTLYIEFSTSSISLSAASTVFRLLEALLPSSVVLVRM</sequence>
<evidence type="ECO:0000313" key="3">
    <source>
        <dbReference type="Proteomes" id="UP001607303"/>
    </source>
</evidence>
<dbReference type="AlphaFoldDB" id="A0ABD2BCD8"/>
<name>A0ABD2BCD8_VESMC</name>
<accession>A0ABD2BCD8</accession>
<dbReference type="EMBL" id="JAYRBN010000091">
    <property type="protein sequence ID" value="KAL2730360.1"/>
    <property type="molecule type" value="Genomic_DNA"/>
</dbReference>
<reference evidence="2 3" key="1">
    <citation type="journal article" date="2024" name="Ann. Entomol. Soc. Am.">
        <title>Genomic analyses of the southern and eastern yellowjacket wasps (Hymenoptera: Vespidae) reveal evolutionary signatures of social life.</title>
        <authorList>
            <person name="Catto M.A."/>
            <person name="Caine P.B."/>
            <person name="Orr S.E."/>
            <person name="Hunt B.G."/>
            <person name="Goodisman M.A.D."/>
        </authorList>
    </citation>
    <scope>NUCLEOTIDE SEQUENCE [LARGE SCALE GENOMIC DNA]</scope>
    <source>
        <strain evidence="2">232</strain>
        <tissue evidence="2">Head and thorax</tissue>
    </source>
</reference>
<protein>
    <submittedName>
        <fullName evidence="2">Uncharacterized protein</fullName>
    </submittedName>
</protein>
<evidence type="ECO:0000313" key="2">
    <source>
        <dbReference type="EMBL" id="KAL2730360.1"/>
    </source>
</evidence>
<dbReference type="Proteomes" id="UP001607303">
    <property type="component" value="Unassembled WGS sequence"/>
</dbReference>
<feature type="region of interest" description="Disordered" evidence="1">
    <location>
        <begin position="152"/>
        <end position="172"/>
    </location>
</feature>
<comment type="caution">
    <text evidence="2">The sequence shown here is derived from an EMBL/GenBank/DDBJ whole genome shotgun (WGS) entry which is preliminary data.</text>
</comment>
<organism evidence="2 3">
    <name type="scientific">Vespula maculifrons</name>
    <name type="common">Eastern yellow jacket</name>
    <name type="synonym">Wasp</name>
    <dbReference type="NCBI Taxonomy" id="7453"/>
    <lineage>
        <taxon>Eukaryota</taxon>
        <taxon>Metazoa</taxon>
        <taxon>Ecdysozoa</taxon>
        <taxon>Arthropoda</taxon>
        <taxon>Hexapoda</taxon>
        <taxon>Insecta</taxon>
        <taxon>Pterygota</taxon>
        <taxon>Neoptera</taxon>
        <taxon>Endopterygota</taxon>
        <taxon>Hymenoptera</taxon>
        <taxon>Apocrita</taxon>
        <taxon>Aculeata</taxon>
        <taxon>Vespoidea</taxon>
        <taxon>Vespidae</taxon>
        <taxon>Vespinae</taxon>
        <taxon>Vespula</taxon>
    </lineage>
</organism>